<dbReference type="GO" id="GO:0004474">
    <property type="term" value="F:malate synthase activity"/>
    <property type="evidence" value="ECO:0007669"/>
    <property type="project" value="InterPro"/>
</dbReference>
<dbReference type="SUPFAM" id="SSF117916">
    <property type="entry name" value="Fe-S cluster assembly (FSCA) domain-like"/>
    <property type="match status" value="1"/>
</dbReference>
<dbReference type="EMBL" id="QGKX02001347">
    <property type="protein sequence ID" value="KAF3525189.1"/>
    <property type="molecule type" value="Genomic_DNA"/>
</dbReference>
<evidence type="ECO:0000313" key="3">
    <source>
        <dbReference type="Proteomes" id="UP000712600"/>
    </source>
</evidence>
<dbReference type="Pfam" id="PF20659">
    <property type="entry name" value="MS_C"/>
    <property type="match status" value="1"/>
</dbReference>
<dbReference type="PANTHER" id="PTHR42902:SF1">
    <property type="entry name" value="MALATE SYNTHASE 1-RELATED"/>
    <property type="match status" value="1"/>
</dbReference>
<dbReference type="GO" id="GO:0006097">
    <property type="term" value="P:glyoxylate cycle"/>
    <property type="evidence" value="ECO:0007669"/>
    <property type="project" value="InterPro"/>
</dbReference>
<dbReference type="PANTHER" id="PTHR42902">
    <property type="entry name" value="MALATE SYNTHASE"/>
    <property type="match status" value="1"/>
</dbReference>
<evidence type="ECO:0000259" key="1">
    <source>
        <dbReference type="Pfam" id="PF20659"/>
    </source>
</evidence>
<dbReference type="Gene3D" id="1.20.1220.12">
    <property type="entry name" value="Malate synthase, domain III"/>
    <property type="match status" value="1"/>
</dbReference>
<dbReference type="InterPro" id="IPR048355">
    <property type="entry name" value="MS_C"/>
</dbReference>
<organism evidence="2 3">
    <name type="scientific">Brassica cretica</name>
    <name type="common">Mustard</name>
    <dbReference type="NCBI Taxonomy" id="69181"/>
    <lineage>
        <taxon>Eukaryota</taxon>
        <taxon>Viridiplantae</taxon>
        <taxon>Streptophyta</taxon>
        <taxon>Embryophyta</taxon>
        <taxon>Tracheophyta</taxon>
        <taxon>Spermatophyta</taxon>
        <taxon>Magnoliopsida</taxon>
        <taxon>eudicotyledons</taxon>
        <taxon>Gunneridae</taxon>
        <taxon>Pentapetalae</taxon>
        <taxon>rosids</taxon>
        <taxon>malvids</taxon>
        <taxon>Brassicales</taxon>
        <taxon>Brassicaceae</taxon>
        <taxon>Brassiceae</taxon>
        <taxon>Brassica</taxon>
    </lineage>
</organism>
<dbReference type="Gene3D" id="3.30.300.130">
    <property type="entry name" value="Fe-S cluster assembly (FSCA)"/>
    <property type="match status" value="1"/>
</dbReference>
<evidence type="ECO:0000313" key="2">
    <source>
        <dbReference type="EMBL" id="KAF3525189.1"/>
    </source>
</evidence>
<dbReference type="SUPFAM" id="SSF51645">
    <property type="entry name" value="Malate synthase G"/>
    <property type="match status" value="1"/>
</dbReference>
<dbReference type="GO" id="GO:0005737">
    <property type="term" value="C:cytoplasm"/>
    <property type="evidence" value="ECO:0007669"/>
    <property type="project" value="TreeGrafter"/>
</dbReference>
<dbReference type="FunFam" id="1.20.1220.12:FF:000001">
    <property type="entry name" value="Malate synthase"/>
    <property type="match status" value="1"/>
</dbReference>
<sequence>MGLGDHIEYRGRTWGSSSTLGTHRSCGNPHEYGTKYVRDIRDPEHPYSLERLSALSEDSITLNDKLNRVLITFTPTIQHCSMSTIIGLRLRAKLKECLPLHYKVDTKVSPGSHAVEHSEEDLLKIPRGERTLEGLRLNRRVGVQYLAAWLTGSGYVPLYNLMEDTAPAEIRRVQNWQWIRYEVELDGDGLGVKVNKELFGRVVEEEMERIEKKVGKDKFKKGMYKEACKKFTKQCTASELDDFLTLAVYDHIVAHYPINVSRP</sequence>
<dbReference type="AlphaFoldDB" id="A0A8S9PWK2"/>
<accession>A0A8S9PWK2</accession>
<dbReference type="InterPro" id="IPR006252">
    <property type="entry name" value="Malate_synthA"/>
</dbReference>
<name>A0A8S9PWK2_BRACR</name>
<proteinExistence type="predicted"/>
<dbReference type="InterPro" id="IPR044856">
    <property type="entry name" value="Malate_synth_C_sf"/>
</dbReference>
<dbReference type="Proteomes" id="UP000712600">
    <property type="component" value="Unassembled WGS sequence"/>
</dbReference>
<dbReference type="InterPro" id="IPR011076">
    <property type="entry name" value="Malate_synth_sf"/>
</dbReference>
<gene>
    <name evidence="2" type="ORF">F2Q69_00048910</name>
</gene>
<protein>
    <recommendedName>
        <fullName evidence="1">Malate synthase C-terminal domain-containing protein</fullName>
    </recommendedName>
</protein>
<dbReference type="InterPro" id="IPR034904">
    <property type="entry name" value="FSCA_dom_sf"/>
</dbReference>
<reference evidence="2" key="1">
    <citation type="submission" date="2019-12" db="EMBL/GenBank/DDBJ databases">
        <title>Genome sequencing and annotation of Brassica cretica.</title>
        <authorList>
            <person name="Studholme D.J."/>
            <person name="Sarris P."/>
        </authorList>
    </citation>
    <scope>NUCLEOTIDE SEQUENCE</scope>
    <source>
        <strain evidence="2">PFS-109/04</strain>
        <tissue evidence="2">Leaf</tissue>
    </source>
</reference>
<comment type="caution">
    <text evidence="2">The sequence shown here is derived from an EMBL/GenBank/DDBJ whole genome shotgun (WGS) entry which is preliminary data.</text>
</comment>
<feature type="domain" description="Malate synthase C-terminal" evidence="1">
    <location>
        <begin position="129"/>
        <end position="252"/>
    </location>
</feature>